<dbReference type="SUPFAM" id="SSF52096">
    <property type="entry name" value="ClpP/crotonase"/>
    <property type="match status" value="1"/>
</dbReference>
<dbReference type="EC" id="3.1.2.4" evidence="2"/>
<dbReference type="Proteomes" id="UP000273119">
    <property type="component" value="Unassembled WGS sequence"/>
</dbReference>
<dbReference type="InterPro" id="IPR045004">
    <property type="entry name" value="ECH_dom"/>
</dbReference>
<evidence type="ECO:0000256" key="3">
    <source>
        <dbReference type="ARBA" id="ARBA00022801"/>
    </source>
</evidence>
<dbReference type="PANTHER" id="PTHR43176">
    <property type="entry name" value="3-HYDROXYISOBUTYRYL-COA HYDROLASE-RELATED"/>
    <property type="match status" value="1"/>
</dbReference>
<dbReference type="GO" id="GO:0006574">
    <property type="term" value="P:L-valine catabolic process"/>
    <property type="evidence" value="ECO:0007669"/>
    <property type="project" value="TreeGrafter"/>
</dbReference>
<dbReference type="RefSeq" id="WP_121485364.1">
    <property type="nucleotide sequence ID" value="NZ_QQXL01000005.1"/>
</dbReference>
<protein>
    <recommendedName>
        <fullName evidence="2">3-hydroxyisobutyryl-CoA hydrolase</fullName>
        <ecNumber evidence="2">3.1.2.4</ecNumber>
    </recommendedName>
</protein>
<name>A0A496PI75_9MICC</name>
<keyword evidence="3" id="KW-0378">Hydrolase</keyword>
<dbReference type="CDD" id="cd06558">
    <property type="entry name" value="crotonase-like"/>
    <property type="match status" value="1"/>
</dbReference>
<dbReference type="AlphaFoldDB" id="A0A496PI75"/>
<dbReference type="Pfam" id="PF16113">
    <property type="entry name" value="ECH_2"/>
    <property type="match status" value="1"/>
</dbReference>
<dbReference type="GO" id="GO:0003860">
    <property type="term" value="F:3-hydroxyisobutyryl-CoA hydrolase activity"/>
    <property type="evidence" value="ECO:0007669"/>
    <property type="project" value="UniProtKB-EC"/>
</dbReference>
<comment type="caution">
    <text evidence="5">The sequence shown here is derived from an EMBL/GenBank/DDBJ whole genome shotgun (WGS) entry which is preliminary data.</text>
</comment>
<comment type="catalytic activity">
    <reaction evidence="1">
        <text>3-hydroxy-2-methylpropanoyl-CoA + H2O = 3-hydroxy-2-methylpropanoate + CoA + H(+)</text>
        <dbReference type="Rhea" id="RHEA:20888"/>
        <dbReference type="ChEBI" id="CHEBI:11805"/>
        <dbReference type="ChEBI" id="CHEBI:15377"/>
        <dbReference type="ChEBI" id="CHEBI:15378"/>
        <dbReference type="ChEBI" id="CHEBI:57287"/>
        <dbReference type="ChEBI" id="CHEBI:57340"/>
        <dbReference type="EC" id="3.1.2.4"/>
    </reaction>
</comment>
<dbReference type="EMBL" id="QQXL01000005">
    <property type="protein sequence ID" value="RKW70175.1"/>
    <property type="molecule type" value="Genomic_DNA"/>
</dbReference>
<gene>
    <name evidence="5" type="ORF">DWQ67_09540</name>
</gene>
<evidence type="ECO:0000256" key="1">
    <source>
        <dbReference type="ARBA" id="ARBA00001709"/>
    </source>
</evidence>
<reference evidence="5 6" key="1">
    <citation type="submission" date="2018-07" db="EMBL/GenBank/DDBJ databases">
        <title>Arthrobacter sp. nov., isolated from raw cow's milk with high bacterial count.</title>
        <authorList>
            <person name="Hahne J."/>
            <person name="Isele D."/>
            <person name="Lipski A."/>
        </authorList>
    </citation>
    <scope>NUCLEOTIDE SEQUENCE [LARGE SCALE GENOMIC DNA]</scope>
    <source>
        <strain evidence="5 6">JZ R-183</strain>
    </source>
</reference>
<dbReference type="NCBIfam" id="NF004127">
    <property type="entry name" value="PRK05617.1"/>
    <property type="match status" value="1"/>
</dbReference>
<dbReference type="GO" id="GO:0005829">
    <property type="term" value="C:cytosol"/>
    <property type="evidence" value="ECO:0007669"/>
    <property type="project" value="TreeGrafter"/>
</dbReference>
<dbReference type="Gene3D" id="3.90.226.10">
    <property type="entry name" value="2-enoyl-CoA Hydratase, Chain A, domain 1"/>
    <property type="match status" value="1"/>
</dbReference>
<dbReference type="InterPro" id="IPR029045">
    <property type="entry name" value="ClpP/crotonase-like_dom_sf"/>
</dbReference>
<proteinExistence type="predicted"/>
<dbReference type="GO" id="GO:0016853">
    <property type="term" value="F:isomerase activity"/>
    <property type="evidence" value="ECO:0007669"/>
    <property type="project" value="UniProtKB-KW"/>
</dbReference>
<keyword evidence="6" id="KW-1185">Reference proteome</keyword>
<evidence type="ECO:0000313" key="5">
    <source>
        <dbReference type="EMBL" id="RKW70175.1"/>
    </source>
</evidence>
<keyword evidence="5" id="KW-0413">Isomerase</keyword>
<organism evidence="5 6">
    <name type="scientific">Galactobacter caseinivorans</name>
    <dbReference type="NCBI Taxonomy" id="2676123"/>
    <lineage>
        <taxon>Bacteria</taxon>
        <taxon>Bacillati</taxon>
        <taxon>Actinomycetota</taxon>
        <taxon>Actinomycetes</taxon>
        <taxon>Micrococcales</taxon>
        <taxon>Micrococcaceae</taxon>
        <taxon>Galactobacter</taxon>
    </lineage>
</organism>
<evidence type="ECO:0000313" key="6">
    <source>
        <dbReference type="Proteomes" id="UP000273119"/>
    </source>
</evidence>
<evidence type="ECO:0000256" key="2">
    <source>
        <dbReference type="ARBA" id="ARBA00011915"/>
    </source>
</evidence>
<sequence>MDAHVLVESHAGLGVLTLNRPDKINALTPSMVNTIGATLRAWRYDASISAVVLRGAGERGFCAGGDLAGFHEALERGEHEGFLDVLANEFELAGQISTYAKPIVAIMHGLTLGAGLGLAGAAQVRVVTPDARLGMPETRIGYVPDVGGSLLLGRAPGRVGEHLAATADTVGAGDAVENGLADFCMAQDGADDLLATLQDLARLGAGEVAVGLEVMHGVAPPPSTFTVTQSRAWIDHCYAPEELSDILAELGDSVWPAARGAAERIRGNSPLAVATAIEVVRAARDEDELRGSLEREHRAAAFLMSHPDLAEGIRARVIDKDGAPRWNPADPGEVDVEAIRAILEPEEDEDW</sequence>
<dbReference type="PANTHER" id="PTHR43176:SF3">
    <property type="entry name" value="3-HYDROXYISOBUTYRYL-COA HYDROLASE, MITOCHONDRIAL"/>
    <property type="match status" value="1"/>
</dbReference>
<accession>A0A496PI75</accession>
<dbReference type="InterPro" id="IPR032259">
    <property type="entry name" value="HIBYL-CoA-H"/>
</dbReference>
<evidence type="ECO:0000259" key="4">
    <source>
        <dbReference type="Pfam" id="PF16113"/>
    </source>
</evidence>
<feature type="domain" description="Enoyl-CoA hydratase/isomerase" evidence="4">
    <location>
        <begin position="14"/>
        <end position="342"/>
    </location>
</feature>